<proteinExistence type="predicted"/>
<keyword evidence="3" id="KW-1185">Reference proteome</keyword>
<feature type="region of interest" description="Disordered" evidence="1">
    <location>
        <begin position="403"/>
        <end position="428"/>
    </location>
</feature>
<comment type="caution">
    <text evidence="2">The sequence shown here is derived from an EMBL/GenBank/DDBJ whole genome shotgun (WGS) entry which is preliminary data.</text>
</comment>
<dbReference type="SUPFAM" id="SSF53098">
    <property type="entry name" value="Ribonuclease H-like"/>
    <property type="match status" value="1"/>
</dbReference>
<dbReference type="AlphaFoldDB" id="A0A9W6YLV2"/>
<reference evidence="2" key="1">
    <citation type="submission" date="2023-04" db="EMBL/GenBank/DDBJ databases">
        <title>Phytophthora fragariaefolia NBRC 109709.</title>
        <authorList>
            <person name="Ichikawa N."/>
            <person name="Sato H."/>
            <person name="Tonouchi N."/>
        </authorList>
    </citation>
    <scope>NUCLEOTIDE SEQUENCE</scope>
    <source>
        <strain evidence="2">NBRC 109709</strain>
    </source>
</reference>
<feature type="region of interest" description="Disordered" evidence="1">
    <location>
        <begin position="1"/>
        <end position="42"/>
    </location>
</feature>
<dbReference type="InterPro" id="IPR036397">
    <property type="entry name" value="RNaseH_sf"/>
</dbReference>
<dbReference type="Gene3D" id="3.30.420.10">
    <property type="entry name" value="Ribonuclease H-like superfamily/Ribonuclease H"/>
    <property type="match status" value="1"/>
</dbReference>
<evidence type="ECO:0000256" key="1">
    <source>
        <dbReference type="SAM" id="MobiDB-lite"/>
    </source>
</evidence>
<dbReference type="Proteomes" id="UP001165121">
    <property type="component" value="Unassembled WGS sequence"/>
</dbReference>
<sequence length="499" mass="56315">MSRTTPGDTHYYDRRGTTKLPRLNRRRTPRDNPHVPSGQEGLLLGRSVCHGNTARPCLRRLQHQQRETPFKELLPGNVLAERPFQLLSMDFVTPLPKTRQGNTSLLLFQCSFTGYVITKAMSRTKAQDVAELLANGQQKRSVKSIVQTVNVYVEDPLQQDWDDIAEKMTHVINNSMDMMRKETHFYLVHGLDAQSTLKAMTSSLRLSDGSLTDATALKREANRQHEVALAMANQYQATVKARRPKVHNEALGRLERMALELPGKARYRFYPVVHVSRLKPVREDKRRPTAELVDGLGEDDRFEFDEVPLPEDSWEPEAGGDEYVVEAILDDRWPISTGTERNQREFCVKLQTKVSNHARYPSVVGTGHRAWEKATVPHDNLGEGGHRSSPRPENGVIRATARWGKPPQTPRLVDVDTGGLGDPISRPREPWKIHRRADRIAGSKQTSVSTKGAGRPPILWLAASTTAPPSTLTVRRNRPDRCFHPSGYSFMDFHNAVNS</sequence>
<dbReference type="PANTHER" id="PTHR47266">
    <property type="entry name" value="ENDONUCLEASE-RELATED"/>
    <property type="match status" value="1"/>
</dbReference>
<gene>
    <name evidence="2" type="ORF">Pfra01_002953300</name>
</gene>
<dbReference type="InterPro" id="IPR012337">
    <property type="entry name" value="RNaseH-like_sf"/>
</dbReference>
<protein>
    <submittedName>
        <fullName evidence="2">Unnamed protein product</fullName>
    </submittedName>
</protein>
<dbReference type="EMBL" id="BSXT01018897">
    <property type="protein sequence ID" value="GMG15718.1"/>
    <property type="molecule type" value="Genomic_DNA"/>
</dbReference>
<accession>A0A9W6YLV2</accession>
<evidence type="ECO:0000313" key="3">
    <source>
        <dbReference type="Proteomes" id="UP001165121"/>
    </source>
</evidence>
<dbReference type="GO" id="GO:0003676">
    <property type="term" value="F:nucleic acid binding"/>
    <property type="evidence" value="ECO:0007669"/>
    <property type="project" value="InterPro"/>
</dbReference>
<dbReference type="InterPro" id="IPR052160">
    <property type="entry name" value="Gypsy_RT_Integrase-like"/>
</dbReference>
<evidence type="ECO:0000313" key="2">
    <source>
        <dbReference type="EMBL" id="GMG15718.1"/>
    </source>
</evidence>
<name>A0A9W6YLV2_9STRA</name>
<organism evidence="2 3">
    <name type="scientific">Phytophthora fragariaefolia</name>
    <dbReference type="NCBI Taxonomy" id="1490495"/>
    <lineage>
        <taxon>Eukaryota</taxon>
        <taxon>Sar</taxon>
        <taxon>Stramenopiles</taxon>
        <taxon>Oomycota</taxon>
        <taxon>Peronosporomycetes</taxon>
        <taxon>Peronosporales</taxon>
        <taxon>Peronosporaceae</taxon>
        <taxon>Phytophthora</taxon>
    </lineage>
</organism>